<evidence type="ECO:0000313" key="2">
    <source>
        <dbReference type="Proteomes" id="UP000287756"/>
    </source>
</evidence>
<dbReference type="KEGG" id="hli:HLI_02510"/>
<proteinExistence type="predicted"/>
<sequence>MPLEETNNRVEWIIWSVGNILRVLRDSTKQDPGKRSLLSEGLRPCPLKVKYIEANEELQLSELSIKERPGRTILSFPRLFYFDETFINQRKSLFLDWPRCFHEEFSVVTPAGRARAEDPLGQVIFLTKLAEAVPAASIHRQAMREKQQQTLTVPLD</sequence>
<reference evidence="1 2" key="1">
    <citation type="submission" date="2018-01" db="EMBL/GenBank/DDBJ databases">
        <title>The whole genome sequencing and assembly of Halobacillus litoralis ERB031 strain.</title>
        <authorList>
            <person name="Lee S.-J."/>
            <person name="Park M.-K."/>
            <person name="Kim J.-Y."/>
            <person name="Lee Y.-J."/>
            <person name="Yi H."/>
            <person name="Bahn Y.-S."/>
            <person name="Kim J.F."/>
            <person name="Lee D.-W."/>
        </authorList>
    </citation>
    <scope>NUCLEOTIDE SEQUENCE [LARGE SCALE GENOMIC DNA]</scope>
    <source>
        <strain evidence="1 2">ERB 031</strain>
    </source>
</reference>
<protein>
    <submittedName>
        <fullName evidence="1">Uncharacterized protein</fullName>
    </submittedName>
</protein>
<evidence type="ECO:0000313" key="1">
    <source>
        <dbReference type="EMBL" id="QAS51157.1"/>
    </source>
</evidence>
<dbReference type="AlphaFoldDB" id="A0A410M8Y3"/>
<accession>A0A410M8Y3</accession>
<name>A0A410M8Y3_9BACI</name>
<dbReference type="EMBL" id="CP026118">
    <property type="protein sequence ID" value="QAS51157.1"/>
    <property type="molecule type" value="Genomic_DNA"/>
</dbReference>
<organism evidence="1 2">
    <name type="scientific">Halobacillus litoralis</name>
    <dbReference type="NCBI Taxonomy" id="45668"/>
    <lineage>
        <taxon>Bacteria</taxon>
        <taxon>Bacillati</taxon>
        <taxon>Bacillota</taxon>
        <taxon>Bacilli</taxon>
        <taxon>Bacillales</taxon>
        <taxon>Bacillaceae</taxon>
        <taxon>Halobacillus</taxon>
    </lineage>
</organism>
<gene>
    <name evidence="1" type="ORF">HLI_02510</name>
</gene>
<dbReference type="Proteomes" id="UP000287756">
    <property type="component" value="Chromosome"/>
</dbReference>